<sequence length="927" mass="98912">MFRNALVLLAAMQALVSAAPYLNVTIPSTTDILLASGSASSVFDSQSSSVSVLEAVITSSPTVAAISAVIGAVSSESTPLASSQDSSIANSSVSSHSSVNLGHVITGKSSFSPTASTAAVLPSSSLGAVLPPSSHGAILPPSSLGTAAPLSSTGAALPYTSSEAARPPSFPGAVISSDSTGAGLASSYLGAAVPPLSAGVASVLPSAGSALPTTTYGTVSPPVKTSSTFSNQSRTCPHPKPRPSNETIDYYTIDDVDTCEFPPLDKYPVVAWPMTSRSLPEQEPSIALWHALSMDQWLGDLFSPTRCPAALDTRTTASDGKDHEAFSKVLGRLMFGQKDGAFSAITCNRNRCNWNAESGWCRGDMFASESQPCWGLDTCPPGQTNTDLYFIEKLRRWYALQALGNVWDHKKSAAEAMVAATPAISLRMEKFMDDWAPTFVAGVLVPPVSPFSAIFNIFKAVASFIPVAGPAISTVLATADAVFPITDPTKIKEPSKPNKEALEDMETLMAVKDAVAKQAKGISIAVNTVLEVSGGIKEVLSDGTWIPEHFDPVFPIGAANMKDKFADVFTNMASAMGQVFDDSINGPPNGPNGFLTLVKGGLYSTSSMNPDNMRKDSLEELIPTYLAFTEDKLLQAIMRSYGIFFMTGTYSSQAVCENARNQDHGDWAGSMCFPSLDGQTWRSLTPYTSNFGSDEVYKQDGTWERFSHKQNLHQTWPHMTSQKIQDNLRGAKSGTKFPATILDIYQKLSACFDATNAGVVHRPDVGGSSTGFQNFPDAIPTTSTSPLDAICHWNLPVIDPHPVVDQDYKDPCMDDYTEGGAAWTFRTDHLGSGWSGEDRGVNNQDGKSKRPVNKSGRCLMSEQGWVERVKCINGVTIYACSGGGNYAYKYYKYSPRPGPGLYYARALAYPKHSDCVLDSAHISCDPF</sequence>
<proteinExistence type="predicted"/>
<name>A0AA38H613_9TREE</name>
<dbReference type="AlphaFoldDB" id="A0AA38H613"/>
<feature type="region of interest" description="Disordered" evidence="1">
    <location>
        <begin position="835"/>
        <end position="854"/>
    </location>
</feature>
<organism evidence="3 4">
    <name type="scientific">Dioszegia hungarica</name>
    <dbReference type="NCBI Taxonomy" id="4972"/>
    <lineage>
        <taxon>Eukaryota</taxon>
        <taxon>Fungi</taxon>
        <taxon>Dikarya</taxon>
        <taxon>Basidiomycota</taxon>
        <taxon>Agaricomycotina</taxon>
        <taxon>Tremellomycetes</taxon>
        <taxon>Tremellales</taxon>
        <taxon>Bulleribasidiaceae</taxon>
        <taxon>Dioszegia</taxon>
    </lineage>
</organism>
<dbReference type="RefSeq" id="XP_052942961.1">
    <property type="nucleotide sequence ID" value="XM_053090465.1"/>
</dbReference>
<keyword evidence="4" id="KW-1185">Reference proteome</keyword>
<comment type="caution">
    <text evidence="3">The sequence shown here is derived from an EMBL/GenBank/DDBJ whole genome shotgun (WGS) entry which is preliminary data.</text>
</comment>
<feature type="signal peptide" evidence="2">
    <location>
        <begin position="1"/>
        <end position="18"/>
    </location>
</feature>
<dbReference type="EMBL" id="JAKWFO010000011">
    <property type="protein sequence ID" value="KAI9633184.1"/>
    <property type="molecule type" value="Genomic_DNA"/>
</dbReference>
<protein>
    <submittedName>
        <fullName evidence="3">Uncharacterized protein</fullName>
    </submittedName>
</protein>
<feature type="chain" id="PRO_5041224728" evidence="2">
    <location>
        <begin position="19"/>
        <end position="927"/>
    </location>
</feature>
<reference evidence="3" key="1">
    <citation type="journal article" date="2022" name="G3 (Bethesda)">
        <title>High quality genome of the basidiomycete yeast Dioszegia hungarica PDD-24b-2 isolated from cloud water.</title>
        <authorList>
            <person name="Jarrige D."/>
            <person name="Haridas S."/>
            <person name="Bleykasten-Grosshans C."/>
            <person name="Joly M."/>
            <person name="Nadalig T."/>
            <person name="Sancelme M."/>
            <person name="Vuilleumier S."/>
            <person name="Grigoriev I.V."/>
            <person name="Amato P."/>
            <person name="Bringel F."/>
        </authorList>
    </citation>
    <scope>NUCLEOTIDE SEQUENCE</scope>
    <source>
        <strain evidence="3">PDD-24b-2</strain>
    </source>
</reference>
<keyword evidence="2" id="KW-0732">Signal</keyword>
<evidence type="ECO:0000313" key="3">
    <source>
        <dbReference type="EMBL" id="KAI9633184.1"/>
    </source>
</evidence>
<gene>
    <name evidence="3" type="ORF">MKK02DRAFT_39161</name>
</gene>
<evidence type="ECO:0000256" key="2">
    <source>
        <dbReference type="SAM" id="SignalP"/>
    </source>
</evidence>
<dbReference type="Proteomes" id="UP001164286">
    <property type="component" value="Unassembled WGS sequence"/>
</dbReference>
<accession>A0AA38H613</accession>
<feature type="region of interest" description="Disordered" evidence="1">
    <location>
        <begin position="214"/>
        <end position="243"/>
    </location>
</feature>
<dbReference type="GeneID" id="77729670"/>
<evidence type="ECO:0000313" key="4">
    <source>
        <dbReference type="Proteomes" id="UP001164286"/>
    </source>
</evidence>
<evidence type="ECO:0000256" key="1">
    <source>
        <dbReference type="SAM" id="MobiDB-lite"/>
    </source>
</evidence>
<feature type="compositionally biased region" description="Polar residues" evidence="1">
    <location>
        <begin position="214"/>
        <end position="235"/>
    </location>
</feature>